<evidence type="ECO:0000256" key="4">
    <source>
        <dbReference type="ARBA" id="ARBA00022679"/>
    </source>
</evidence>
<keyword evidence="10" id="KW-0496">Mitochondrion</keyword>
<evidence type="ECO:0000256" key="7">
    <source>
        <dbReference type="ARBA" id="ARBA00023209"/>
    </source>
</evidence>
<keyword evidence="4 10" id="KW-0808">Transferase</keyword>
<comment type="similarity">
    <text evidence="2 10">Belongs to the CDP-alcohol phosphatidyltransferase class-II family.</text>
</comment>
<reference evidence="14 15" key="1">
    <citation type="submission" date="2017-11" db="EMBL/GenBank/DDBJ databases">
        <title>De novo assembly and phasing of dikaryotic genomes from two isolates of Puccinia coronata f. sp. avenae, the causal agent of oat crown rust.</title>
        <authorList>
            <person name="Miller M.E."/>
            <person name="Zhang Y."/>
            <person name="Omidvar V."/>
            <person name="Sperschneider J."/>
            <person name="Schwessinger B."/>
            <person name="Raley C."/>
            <person name="Palmer J.M."/>
            <person name="Garnica D."/>
            <person name="Upadhyaya N."/>
            <person name="Rathjen J."/>
            <person name="Taylor J.M."/>
            <person name="Park R.F."/>
            <person name="Dodds P.N."/>
            <person name="Hirsch C.D."/>
            <person name="Kianian S.F."/>
            <person name="Figueroa M."/>
        </authorList>
    </citation>
    <scope>NUCLEOTIDE SEQUENCE [LARGE SCALE GENOMIC DNA]</scope>
    <source>
        <strain evidence="12">12NC29</strain>
        <strain evidence="13">12SD80</strain>
    </source>
</reference>
<dbReference type="OrthoDB" id="10250191at2759"/>
<dbReference type="CDD" id="cd09137">
    <property type="entry name" value="PLDc_PGS1_euk_2"/>
    <property type="match status" value="1"/>
</dbReference>
<dbReference type="GO" id="GO:0032049">
    <property type="term" value="P:cardiolipin biosynthetic process"/>
    <property type="evidence" value="ECO:0007669"/>
    <property type="project" value="InterPro"/>
</dbReference>
<keyword evidence="14" id="KW-1185">Reference proteome</keyword>
<proteinExistence type="inferred from homology"/>
<evidence type="ECO:0000259" key="11">
    <source>
        <dbReference type="SMART" id="SM00155"/>
    </source>
</evidence>
<evidence type="ECO:0000256" key="3">
    <source>
        <dbReference type="ARBA" id="ARBA00022516"/>
    </source>
</evidence>
<dbReference type="CDD" id="cd09135">
    <property type="entry name" value="PLDc_PGS1_euk_1"/>
    <property type="match status" value="1"/>
</dbReference>
<dbReference type="GO" id="GO:0005524">
    <property type="term" value="F:ATP binding"/>
    <property type="evidence" value="ECO:0007669"/>
    <property type="project" value="UniProtKB-KW"/>
</dbReference>
<evidence type="ECO:0000256" key="1">
    <source>
        <dbReference type="ARBA" id="ARBA00005042"/>
    </source>
</evidence>
<name>A0A2N5V958_9BASI</name>
<dbReference type="GO" id="GO:0008444">
    <property type="term" value="F:CDP-diacylglycerol-glycerol-3-phosphate 3-phosphatidyltransferase activity"/>
    <property type="evidence" value="ECO:0007669"/>
    <property type="project" value="UniProtKB-EC"/>
</dbReference>
<comment type="caution">
    <text evidence="12">The sequence shown here is derived from an EMBL/GenBank/DDBJ whole genome shotgun (WGS) entry which is preliminary data.</text>
</comment>
<evidence type="ECO:0000313" key="13">
    <source>
        <dbReference type="EMBL" id="PLW49156.1"/>
    </source>
</evidence>
<evidence type="ECO:0000313" key="14">
    <source>
        <dbReference type="Proteomes" id="UP000235388"/>
    </source>
</evidence>
<comment type="subcellular location">
    <subcellularLocation>
        <location evidence="10">Mitochondrion</location>
    </subcellularLocation>
</comment>
<evidence type="ECO:0000256" key="6">
    <source>
        <dbReference type="ARBA" id="ARBA00023098"/>
    </source>
</evidence>
<dbReference type="GO" id="GO:0005739">
    <property type="term" value="C:mitochondrion"/>
    <property type="evidence" value="ECO:0007669"/>
    <property type="project" value="UniProtKB-SubCell"/>
</dbReference>
<evidence type="ECO:0000256" key="8">
    <source>
        <dbReference type="ARBA" id="ARBA00023264"/>
    </source>
</evidence>
<evidence type="ECO:0000256" key="10">
    <source>
        <dbReference type="RuleBase" id="RU365024"/>
    </source>
</evidence>
<protein>
    <recommendedName>
        <fullName evidence="10">CDP-diacylglycerol--glycerol-3-phosphate 3-phosphatidyltransferase</fullName>
        <ecNumber evidence="10">2.7.8.5</ecNumber>
    </recommendedName>
</protein>
<evidence type="ECO:0000313" key="15">
    <source>
        <dbReference type="Proteomes" id="UP000235392"/>
    </source>
</evidence>
<accession>A0A2N5V958</accession>
<dbReference type="EC" id="2.7.8.5" evidence="10"/>
<feature type="domain" description="PLD phosphodiesterase" evidence="11">
    <location>
        <begin position="437"/>
        <end position="474"/>
    </location>
</feature>
<dbReference type="SMART" id="SM00155">
    <property type="entry name" value="PLDc"/>
    <property type="match status" value="2"/>
</dbReference>
<organism evidence="12 14">
    <name type="scientific">Puccinia coronata f. sp. avenae</name>
    <dbReference type="NCBI Taxonomy" id="200324"/>
    <lineage>
        <taxon>Eukaryota</taxon>
        <taxon>Fungi</taxon>
        <taxon>Dikarya</taxon>
        <taxon>Basidiomycota</taxon>
        <taxon>Pucciniomycotina</taxon>
        <taxon>Pucciniomycetes</taxon>
        <taxon>Pucciniales</taxon>
        <taxon>Pucciniaceae</taxon>
        <taxon>Puccinia</taxon>
    </lineage>
</organism>
<keyword evidence="6 10" id="KW-0443">Lipid metabolism</keyword>
<dbReference type="PANTHER" id="PTHR12586">
    <property type="entry name" value="CDP-DIACYLGLYCEROL--SERINE O-PHOSPHATIDYLTRANSFERASE"/>
    <property type="match status" value="1"/>
</dbReference>
<dbReference type="Proteomes" id="UP000235388">
    <property type="component" value="Unassembled WGS sequence"/>
</dbReference>
<keyword evidence="8 10" id="KW-1208">Phospholipid metabolism</keyword>
<keyword evidence="10" id="KW-0547">Nucleotide-binding</keyword>
<evidence type="ECO:0000256" key="2">
    <source>
        <dbReference type="ARBA" id="ARBA00010682"/>
    </source>
</evidence>
<comment type="pathway">
    <text evidence="1 10">Phospholipid metabolism; phosphatidylglycerol biosynthesis; phosphatidylglycerol from CDP-diacylglycerol: step 1/2.</text>
</comment>
<dbReference type="AlphaFoldDB" id="A0A2N5V958"/>
<evidence type="ECO:0000256" key="9">
    <source>
        <dbReference type="ARBA" id="ARBA00048586"/>
    </source>
</evidence>
<dbReference type="PANTHER" id="PTHR12586:SF1">
    <property type="entry name" value="CDP-DIACYLGLYCEROL--GLYCEROL-3-PHOSPHATE 3-PHOSPHATIDYLTRANSFERASE, MITOCHONDRIAL"/>
    <property type="match status" value="1"/>
</dbReference>
<keyword evidence="3 10" id="KW-0444">Lipid biosynthesis</keyword>
<feature type="domain" description="PLD phosphodiesterase" evidence="11">
    <location>
        <begin position="181"/>
        <end position="207"/>
    </location>
</feature>
<evidence type="ECO:0000256" key="5">
    <source>
        <dbReference type="ARBA" id="ARBA00022737"/>
    </source>
</evidence>
<dbReference type="Gene3D" id="3.30.870.10">
    <property type="entry name" value="Endonuclease Chain A"/>
    <property type="match status" value="2"/>
</dbReference>
<gene>
    <name evidence="12" type="ORF">PCANC_11143</name>
    <name evidence="13" type="ORF">PCASD_03049</name>
</gene>
<dbReference type="InterPro" id="IPR016270">
    <property type="entry name" value="PGS1"/>
</dbReference>
<dbReference type="STRING" id="200324.A0A2N5V958"/>
<keyword evidence="5" id="KW-0677">Repeat</keyword>
<dbReference type="Proteomes" id="UP000235392">
    <property type="component" value="Unassembled WGS sequence"/>
</dbReference>
<dbReference type="InterPro" id="IPR001736">
    <property type="entry name" value="PLipase_D/transphosphatidylase"/>
</dbReference>
<comment type="function">
    <text evidence="10">Functions in the biosynthesis of the anionic phospholipids phosphatidylglycerol and cardiolipin.</text>
</comment>
<evidence type="ECO:0000313" key="12">
    <source>
        <dbReference type="EMBL" id="PLW46456.1"/>
    </source>
</evidence>
<keyword evidence="7 10" id="KW-0594">Phospholipid biosynthesis</keyword>
<keyword evidence="10" id="KW-0067">ATP-binding</keyword>
<dbReference type="SUPFAM" id="SSF56024">
    <property type="entry name" value="Phospholipase D/nuclease"/>
    <property type="match status" value="1"/>
</dbReference>
<dbReference type="EMBL" id="PGCI01000018">
    <property type="protein sequence ID" value="PLW49156.1"/>
    <property type="molecule type" value="Genomic_DNA"/>
</dbReference>
<dbReference type="EMBL" id="PGCJ01000119">
    <property type="protein sequence ID" value="PLW46456.1"/>
    <property type="molecule type" value="Genomic_DNA"/>
</dbReference>
<dbReference type="PIRSF" id="PIRSF000850">
    <property type="entry name" value="Phospholipase_D_PSS"/>
    <property type="match status" value="1"/>
</dbReference>
<dbReference type="UniPathway" id="UPA00084">
    <property type="reaction ID" value="UER00503"/>
</dbReference>
<comment type="catalytic activity">
    <reaction evidence="9 10">
        <text>a CDP-1,2-diacyl-sn-glycerol + sn-glycerol 3-phosphate = a 1,2-diacyl-sn-glycero-3-phospho-(1'-sn-glycero-3'-phosphate) + CMP + H(+)</text>
        <dbReference type="Rhea" id="RHEA:12593"/>
        <dbReference type="ChEBI" id="CHEBI:15378"/>
        <dbReference type="ChEBI" id="CHEBI:57597"/>
        <dbReference type="ChEBI" id="CHEBI:58332"/>
        <dbReference type="ChEBI" id="CHEBI:60110"/>
        <dbReference type="ChEBI" id="CHEBI:60377"/>
        <dbReference type="EC" id="2.7.8.5"/>
    </reaction>
</comment>
<sequence length="546" mass="63039">MRLHQLKSVGLSRRLLGRNSLYLSRKREYAHGATAENERRDDYQPIEGLVKELSANLPHFRSPISAITVLKEPSQFYLELVNLIRSAKSRIFIASLYVGKEETGLIEVIGKALEINESVKLTILVDYLRSTREHSERQECSASLLQTLKARFPERVEIRLFHTSELFGTLKRLVPRRFDESFGLQHMKIYGADRDIIMSGANLSSDYFTNRQDRYVKLTGQEELSEYLYELIELTSSISYQLEAGEDEGHGKNSLKIVWPETNASRPPIDSRHASQKFKTIANQLYQDLTDRWRRKLLAHTDNQMHSPIPRVSIFPTLQISPFKIHHETGLMIPKLIRLVHQLSNSPLSHSHMVQKTMLNWTSGYFSLLREYKSQMLSSNAHVEIITASPQANGFFQSNGVSKYIPSAYSYLENMFRNEVRKANKQEQIVIRRWNRAGWTYHAKGLWINQVRSQDGEERCLVTSIGSSNFGRRSAERDLECNLFIILEPDKPEQQHLLESQSGQALSRQLVDELASLKAYVNVEDQENVHVGIFVKFFTRLIRNML</sequence>